<dbReference type="NCBIfam" id="TIGR00536">
    <property type="entry name" value="hemK_fam"/>
    <property type="match status" value="1"/>
</dbReference>
<evidence type="ECO:0000259" key="6">
    <source>
        <dbReference type="Pfam" id="PF05175"/>
    </source>
</evidence>
<feature type="binding site" evidence="5">
    <location>
        <position position="141"/>
    </location>
    <ligand>
        <name>S-adenosyl-L-methionine</name>
        <dbReference type="ChEBI" id="CHEBI:59789"/>
    </ligand>
</feature>
<feature type="binding site" evidence="5">
    <location>
        <position position="183"/>
    </location>
    <ligand>
        <name>S-adenosyl-L-methionine</name>
        <dbReference type="ChEBI" id="CHEBI:59789"/>
    </ligand>
</feature>
<sequence length="276" mass="30272">MTFKQALDKGIVLLESENIADAKIDAWYLLSYVSGLSKAQYFLKQSEEIDNNILYKYKDVLLRRAGHEPLQHITGEQDFMGITFWVNENVLIPRQDTETLVEEALKVIPSGSHILDLCTGSGCVILSLVVLGQGLSGIGVDISEEALAVARENGARLVGRKADFVKGDMFQPVSGKFNAIVSNPPYIPSAVVEELEPEVKDHEPRLALDGTADGLFFYKKITSEAGDYLNDGGWLLVEIGYDQGPDVSALFKEAGFKDVEVIKDLAGNDRVVKGHL</sequence>
<keyword evidence="1 5" id="KW-0489">Methyltransferase</keyword>
<dbReference type="PANTHER" id="PTHR18895:SF74">
    <property type="entry name" value="MTRF1L RELEASE FACTOR GLUTAMINE METHYLTRANSFERASE"/>
    <property type="match status" value="1"/>
</dbReference>
<dbReference type="InterPro" id="IPR004556">
    <property type="entry name" value="HemK-like"/>
</dbReference>
<comment type="function">
    <text evidence="5">Methylates the class 1 translation termination release factors RF1/PrfA and RF2/PrfB on the glutamine residue of the universally conserved GGQ motif.</text>
</comment>
<evidence type="ECO:0000259" key="7">
    <source>
        <dbReference type="Pfam" id="PF17827"/>
    </source>
</evidence>
<dbReference type="InterPro" id="IPR040758">
    <property type="entry name" value="PrmC_N"/>
</dbReference>
<dbReference type="PANTHER" id="PTHR18895">
    <property type="entry name" value="HEMK METHYLTRANSFERASE"/>
    <property type="match status" value="1"/>
</dbReference>
<keyword evidence="9" id="KW-1185">Reference proteome</keyword>
<dbReference type="NCBIfam" id="TIGR03534">
    <property type="entry name" value="RF_mod_PrmC"/>
    <property type="match status" value="1"/>
</dbReference>
<feature type="domain" description="Methyltransferase small" evidence="6">
    <location>
        <begin position="105"/>
        <end position="186"/>
    </location>
</feature>
<dbReference type="InterPro" id="IPR019874">
    <property type="entry name" value="RF_methyltr_PrmC"/>
</dbReference>
<dbReference type="Gene3D" id="3.40.50.150">
    <property type="entry name" value="Vaccinia Virus protein VP39"/>
    <property type="match status" value="1"/>
</dbReference>
<feature type="binding site" evidence="5">
    <location>
        <begin position="183"/>
        <end position="186"/>
    </location>
    <ligand>
        <name>substrate</name>
    </ligand>
</feature>
<protein>
    <recommendedName>
        <fullName evidence="5">Release factor glutamine methyltransferase</fullName>
        <shortName evidence="5">RF MTase</shortName>
        <ecNumber evidence="5">2.1.1.297</ecNumber>
    </recommendedName>
    <alternativeName>
        <fullName evidence="5">N5-glutamine methyltransferase PrmC</fullName>
    </alternativeName>
    <alternativeName>
        <fullName evidence="5">Protein-(glutamine-N5) MTase PrmC</fullName>
    </alternativeName>
    <alternativeName>
        <fullName evidence="5">Protein-glutamine N-methyltransferase PrmC</fullName>
    </alternativeName>
</protein>
<gene>
    <name evidence="5" type="primary">prmC</name>
    <name evidence="8" type="ORF">SAMN02910377_00379</name>
</gene>
<dbReference type="EC" id="2.1.1.297" evidence="5"/>
<organism evidence="8 9">
    <name type="scientific">Pseudobutyrivibrio ruminis</name>
    <dbReference type="NCBI Taxonomy" id="46206"/>
    <lineage>
        <taxon>Bacteria</taxon>
        <taxon>Bacillati</taxon>
        <taxon>Bacillota</taxon>
        <taxon>Clostridia</taxon>
        <taxon>Lachnospirales</taxon>
        <taxon>Lachnospiraceae</taxon>
        <taxon>Pseudobutyrivibrio</taxon>
    </lineage>
</organism>
<dbReference type="PROSITE" id="PS00092">
    <property type="entry name" value="N6_MTASE"/>
    <property type="match status" value="1"/>
</dbReference>
<dbReference type="InterPro" id="IPR002052">
    <property type="entry name" value="DNA_methylase_N6_adenine_CS"/>
</dbReference>
<accession>A0A1H7F906</accession>
<comment type="caution">
    <text evidence="5">Lacks conserved residue(s) required for the propagation of feature annotation.</text>
</comment>
<evidence type="ECO:0000313" key="8">
    <source>
        <dbReference type="EMBL" id="SEK22613.1"/>
    </source>
</evidence>
<dbReference type="AlphaFoldDB" id="A0A1H7F906"/>
<dbReference type="Proteomes" id="UP000182321">
    <property type="component" value="Unassembled WGS sequence"/>
</dbReference>
<reference evidence="9" key="1">
    <citation type="submission" date="2016-10" db="EMBL/GenBank/DDBJ databases">
        <authorList>
            <person name="Varghese N."/>
        </authorList>
    </citation>
    <scope>NUCLEOTIDE SEQUENCE [LARGE SCALE GENOMIC DNA]</scope>
    <source>
        <strain evidence="9">ACV-9</strain>
    </source>
</reference>
<dbReference type="Pfam" id="PF17827">
    <property type="entry name" value="PrmC_N"/>
    <property type="match status" value="1"/>
</dbReference>
<evidence type="ECO:0000256" key="2">
    <source>
        <dbReference type="ARBA" id="ARBA00022679"/>
    </source>
</evidence>
<dbReference type="HAMAP" id="MF_02126">
    <property type="entry name" value="RF_methyltr_PrmC"/>
    <property type="match status" value="1"/>
</dbReference>
<dbReference type="RefSeq" id="WP_074788866.1">
    <property type="nucleotide sequence ID" value="NZ_FNZX01000003.1"/>
</dbReference>
<dbReference type="GO" id="GO:0003676">
    <property type="term" value="F:nucleic acid binding"/>
    <property type="evidence" value="ECO:0007669"/>
    <property type="project" value="InterPro"/>
</dbReference>
<dbReference type="InterPro" id="IPR050320">
    <property type="entry name" value="N5-glutamine_MTase"/>
</dbReference>
<dbReference type="SUPFAM" id="SSF53335">
    <property type="entry name" value="S-adenosyl-L-methionine-dependent methyltransferases"/>
    <property type="match status" value="1"/>
</dbReference>
<evidence type="ECO:0000256" key="3">
    <source>
        <dbReference type="ARBA" id="ARBA00022691"/>
    </source>
</evidence>
<comment type="catalytic activity">
    <reaction evidence="4 5">
        <text>L-glutaminyl-[peptide chain release factor] + S-adenosyl-L-methionine = N(5)-methyl-L-glutaminyl-[peptide chain release factor] + S-adenosyl-L-homocysteine + H(+)</text>
        <dbReference type="Rhea" id="RHEA:42896"/>
        <dbReference type="Rhea" id="RHEA-COMP:10271"/>
        <dbReference type="Rhea" id="RHEA-COMP:10272"/>
        <dbReference type="ChEBI" id="CHEBI:15378"/>
        <dbReference type="ChEBI" id="CHEBI:30011"/>
        <dbReference type="ChEBI" id="CHEBI:57856"/>
        <dbReference type="ChEBI" id="CHEBI:59789"/>
        <dbReference type="ChEBI" id="CHEBI:61891"/>
        <dbReference type="EC" id="2.1.1.297"/>
    </reaction>
</comment>
<dbReference type="Gene3D" id="1.10.8.10">
    <property type="entry name" value="DNA helicase RuvA subunit, C-terminal domain"/>
    <property type="match status" value="1"/>
</dbReference>
<dbReference type="InterPro" id="IPR029063">
    <property type="entry name" value="SAM-dependent_MTases_sf"/>
</dbReference>
<name>A0A1H7F906_9FIRM</name>
<evidence type="ECO:0000256" key="5">
    <source>
        <dbReference type="HAMAP-Rule" id="MF_02126"/>
    </source>
</evidence>
<feature type="domain" description="Release factor glutamine methyltransferase N-terminal" evidence="7">
    <location>
        <begin position="5"/>
        <end position="75"/>
    </location>
</feature>
<dbReference type="Pfam" id="PF05175">
    <property type="entry name" value="MTS"/>
    <property type="match status" value="1"/>
</dbReference>
<evidence type="ECO:0000256" key="1">
    <source>
        <dbReference type="ARBA" id="ARBA00022603"/>
    </source>
</evidence>
<comment type="similarity">
    <text evidence="5">Belongs to the protein N5-glutamine methyltransferase family. PrmC subfamily.</text>
</comment>
<evidence type="ECO:0000313" key="9">
    <source>
        <dbReference type="Proteomes" id="UP000182321"/>
    </source>
</evidence>
<keyword evidence="3 5" id="KW-0949">S-adenosyl-L-methionine</keyword>
<keyword evidence="2 5" id="KW-0808">Transferase</keyword>
<proteinExistence type="inferred from homology"/>
<dbReference type="GO" id="GO:0032259">
    <property type="term" value="P:methylation"/>
    <property type="evidence" value="ECO:0007669"/>
    <property type="project" value="UniProtKB-KW"/>
</dbReference>
<dbReference type="EMBL" id="FNZX01000003">
    <property type="protein sequence ID" value="SEK22613.1"/>
    <property type="molecule type" value="Genomic_DNA"/>
</dbReference>
<evidence type="ECO:0000256" key="4">
    <source>
        <dbReference type="ARBA" id="ARBA00048391"/>
    </source>
</evidence>
<dbReference type="CDD" id="cd02440">
    <property type="entry name" value="AdoMet_MTases"/>
    <property type="match status" value="1"/>
</dbReference>
<dbReference type="GO" id="GO:0102559">
    <property type="term" value="F:peptide chain release factor N(5)-glutamine methyltransferase activity"/>
    <property type="evidence" value="ECO:0007669"/>
    <property type="project" value="UniProtKB-EC"/>
</dbReference>
<dbReference type="InterPro" id="IPR007848">
    <property type="entry name" value="Small_mtfrase_dom"/>
</dbReference>